<evidence type="ECO:0000313" key="7">
    <source>
        <dbReference type="Proteomes" id="UP001319870"/>
    </source>
</evidence>
<dbReference type="Proteomes" id="UP001319870">
    <property type="component" value="Unassembled WGS sequence"/>
</dbReference>
<sequence>MTNPYRVMTVCTGNICRSPMAEIVLRDRLEAAGLGGDVVVDSTGVSDEEQGNGIDARARRVLVEHGYAAGDGHRARQVTRDGLAEADLVLVMTAQHARRLRRLAAGSDGAAAAGRPEIRLFRSFDPAAPLVARDTDEHLLDVDDPWYGDQDGFTTTLDEIEAAAHGVVEHVRTRLAARAGDPA</sequence>
<evidence type="ECO:0000256" key="4">
    <source>
        <dbReference type="ARBA" id="ARBA00022912"/>
    </source>
</evidence>
<keyword evidence="3" id="KW-0378">Hydrolase</keyword>
<dbReference type="RefSeq" id="WP_225565861.1">
    <property type="nucleotide sequence ID" value="NZ_JAIXCQ010000008.1"/>
</dbReference>
<evidence type="ECO:0000256" key="2">
    <source>
        <dbReference type="ARBA" id="ARBA00013064"/>
    </source>
</evidence>
<feature type="domain" description="Phosphotyrosine protein phosphatase I" evidence="5">
    <location>
        <begin position="5"/>
        <end position="170"/>
    </location>
</feature>
<organism evidence="6 7">
    <name type="scientific">Isoptericola luteus</name>
    <dbReference type="NCBI Taxonomy" id="2879484"/>
    <lineage>
        <taxon>Bacteria</taxon>
        <taxon>Bacillati</taxon>
        <taxon>Actinomycetota</taxon>
        <taxon>Actinomycetes</taxon>
        <taxon>Micrococcales</taxon>
        <taxon>Promicromonosporaceae</taxon>
        <taxon>Isoptericola</taxon>
    </lineage>
</organism>
<protein>
    <recommendedName>
        <fullName evidence="2">protein-tyrosine-phosphatase</fullName>
        <ecNumber evidence="2">3.1.3.48</ecNumber>
    </recommendedName>
</protein>
<evidence type="ECO:0000256" key="3">
    <source>
        <dbReference type="ARBA" id="ARBA00022801"/>
    </source>
</evidence>
<dbReference type="SMART" id="SM00226">
    <property type="entry name" value="LMWPc"/>
    <property type="match status" value="1"/>
</dbReference>
<evidence type="ECO:0000313" key="6">
    <source>
        <dbReference type="EMBL" id="MCA5894091.1"/>
    </source>
</evidence>
<dbReference type="InterPro" id="IPR017867">
    <property type="entry name" value="Tyr_phospatase_low_mol_wt"/>
</dbReference>
<keyword evidence="7" id="KW-1185">Reference proteome</keyword>
<dbReference type="CDD" id="cd16343">
    <property type="entry name" value="LMWPTP"/>
    <property type="match status" value="1"/>
</dbReference>
<name>A0ABS7ZGD3_9MICO</name>
<evidence type="ECO:0000259" key="5">
    <source>
        <dbReference type="SMART" id="SM00226"/>
    </source>
</evidence>
<dbReference type="EMBL" id="JAIXCQ010000008">
    <property type="protein sequence ID" value="MCA5894091.1"/>
    <property type="molecule type" value="Genomic_DNA"/>
</dbReference>
<dbReference type="PRINTS" id="PR00719">
    <property type="entry name" value="LMWPTPASE"/>
</dbReference>
<dbReference type="Pfam" id="PF01451">
    <property type="entry name" value="LMWPc"/>
    <property type="match status" value="1"/>
</dbReference>
<dbReference type="InterPro" id="IPR036196">
    <property type="entry name" value="Ptyr_pPase_sf"/>
</dbReference>
<keyword evidence="4" id="KW-0904">Protein phosphatase</keyword>
<dbReference type="EC" id="3.1.3.48" evidence="2"/>
<comment type="similarity">
    <text evidence="1">Belongs to the low molecular weight phosphotyrosine protein phosphatase family.</text>
</comment>
<proteinExistence type="inferred from homology"/>
<evidence type="ECO:0000256" key="1">
    <source>
        <dbReference type="ARBA" id="ARBA00011063"/>
    </source>
</evidence>
<dbReference type="PANTHER" id="PTHR11717">
    <property type="entry name" value="LOW MOLECULAR WEIGHT PROTEIN TYROSINE PHOSPHATASE"/>
    <property type="match status" value="1"/>
</dbReference>
<accession>A0ABS7ZGD3</accession>
<comment type="caution">
    <text evidence="6">The sequence shown here is derived from an EMBL/GenBank/DDBJ whole genome shotgun (WGS) entry which is preliminary data.</text>
</comment>
<dbReference type="InterPro" id="IPR050438">
    <property type="entry name" value="LMW_PTPase"/>
</dbReference>
<dbReference type="Gene3D" id="3.40.50.2300">
    <property type="match status" value="1"/>
</dbReference>
<dbReference type="SUPFAM" id="SSF52788">
    <property type="entry name" value="Phosphotyrosine protein phosphatases I"/>
    <property type="match status" value="1"/>
</dbReference>
<reference evidence="6 7" key="1">
    <citation type="submission" date="2021-09" db="EMBL/GenBank/DDBJ databases">
        <title>Isoptericola luteus sp. nov., a novel bacterium isolated from Harbin, the capital city of Heilongjiang province.</title>
        <authorList>
            <person name="Li J."/>
        </authorList>
    </citation>
    <scope>NUCLEOTIDE SEQUENCE [LARGE SCALE GENOMIC DNA]</scope>
    <source>
        <strain evidence="6 7">NEAU-Y5</strain>
    </source>
</reference>
<gene>
    <name evidence="6" type="ORF">LEP48_12135</name>
</gene>
<dbReference type="PANTHER" id="PTHR11717:SF7">
    <property type="entry name" value="LOW MOLECULAR WEIGHT PHOSPHOTYROSINE PROTEIN PHOSPHATASE"/>
    <property type="match status" value="1"/>
</dbReference>
<dbReference type="InterPro" id="IPR023485">
    <property type="entry name" value="Ptyr_pPase"/>
</dbReference>